<feature type="region of interest" description="Disordered" evidence="1">
    <location>
        <begin position="671"/>
        <end position="714"/>
    </location>
</feature>
<dbReference type="PRINTS" id="PR02082">
    <property type="entry name" value="GLC7IP4"/>
</dbReference>
<evidence type="ECO:0000256" key="1">
    <source>
        <dbReference type="SAM" id="MobiDB-lite"/>
    </source>
</evidence>
<accession>A0A1G4J4R1</accession>
<feature type="compositionally biased region" description="Polar residues" evidence="1">
    <location>
        <begin position="499"/>
        <end position="510"/>
    </location>
</feature>
<dbReference type="GO" id="GO:0008157">
    <property type="term" value="F:protein phosphatase 1 binding"/>
    <property type="evidence" value="ECO:0007669"/>
    <property type="project" value="InterPro"/>
</dbReference>
<dbReference type="OrthoDB" id="3973067at2759"/>
<dbReference type="AlphaFoldDB" id="A0A1G4J4R1"/>
<sequence>MYVKAAVSASHSATKGGVVLDQYDVKLIKCRVAILRLTEFLRIFKILEGTLKRRSENKVIIPLINYILALYGGPTLNISEVLRKKFTTISEFKNCKIPELTKTATPGPIHLDSYFPEVSSDRTSYKNDVYNPELQGKLLQVAIKITALALQLYERKYQLCLMERNANRPTDISGRSSALDEAAFDELVVPTEVSMALDLAVLIKDSTADTSDVSFQKLNLQVLTKFKDHMNEKALRPIKSYHTSLFRFSRATSLSQAKIIMNLPHWQYTMHRIYALLLRLFYILTITRAFLRQIYIPNKSYFAAPGTQLRSANVFELRELLQNIEGICFDDNDLDQMVKDLDRYNQSGSSLVVQPTNISQSFNSDVTVAIRKLRFYFQTLETWISVWTVIQENKPIDEKLKALDDSELQKLAEERHSNDKLEHTEMKKKEAAAKDESEKEAALKNQTGSVKTIFRRSSIGGSKLSPISSNSSSPGTLSPANMSRSPSLNNRKSAVPNRVSRTGSNLTSPLASRRGSMAETNGILANRKSTREISPSGTKIANGDDEKPHNIPGRKRSTSLQSSLVQNSGGVAGDTQRSNSLQAGAIFNQRMIRNTFAQVSGNLLGTGNSLQERPLSRLSTPINGLGKIRRSSSPSPLRKNKSPSSKQLRGKESPHADCLVLDKEKLAFVTKTSSANSDTESADKFTDSELANADQVSATESERKSSENSEESDIEARMEVLELVKKVRFTGVPPMSQDEDPRPKKRGWYKKPAILHYPPPPPQLAVQQYRLRQEGLAFQNSLRDKDTENSTMVQKRSSLLMQSEYSTNSGHKLASKLRDKLIR</sequence>
<feature type="region of interest" description="Disordered" evidence="1">
    <location>
        <begin position="461"/>
        <end position="576"/>
    </location>
</feature>
<protein>
    <submittedName>
        <fullName evidence="2">LANO_0C01904g1_1</fullName>
    </submittedName>
</protein>
<proteinExistence type="predicted"/>
<dbReference type="GO" id="GO:0019888">
    <property type="term" value="F:protein phosphatase regulator activity"/>
    <property type="evidence" value="ECO:0007669"/>
    <property type="project" value="InterPro"/>
</dbReference>
<name>A0A1G4J4R1_9SACH</name>
<feature type="compositionally biased region" description="Polar residues" evidence="1">
    <location>
        <begin position="480"/>
        <end position="492"/>
    </location>
</feature>
<gene>
    <name evidence="2" type="ORF">LANO_0C01904G</name>
</gene>
<organism evidence="2 3">
    <name type="scientific">Lachancea nothofagi CBS 11611</name>
    <dbReference type="NCBI Taxonomy" id="1266666"/>
    <lineage>
        <taxon>Eukaryota</taxon>
        <taxon>Fungi</taxon>
        <taxon>Dikarya</taxon>
        <taxon>Ascomycota</taxon>
        <taxon>Saccharomycotina</taxon>
        <taxon>Saccharomycetes</taxon>
        <taxon>Saccharomycetales</taxon>
        <taxon>Saccharomycetaceae</taxon>
        <taxon>Lachancea</taxon>
    </lineage>
</organism>
<evidence type="ECO:0000313" key="2">
    <source>
        <dbReference type="EMBL" id="SCU84621.1"/>
    </source>
</evidence>
<feature type="region of interest" description="Disordered" evidence="1">
    <location>
        <begin position="412"/>
        <end position="449"/>
    </location>
</feature>
<feature type="compositionally biased region" description="Polar residues" evidence="1">
    <location>
        <begin position="558"/>
        <end position="576"/>
    </location>
</feature>
<feature type="compositionally biased region" description="Basic and acidic residues" evidence="1">
    <location>
        <begin position="412"/>
        <end position="442"/>
    </location>
</feature>
<evidence type="ECO:0000313" key="3">
    <source>
        <dbReference type="Proteomes" id="UP000189911"/>
    </source>
</evidence>
<reference evidence="3" key="1">
    <citation type="submission" date="2016-03" db="EMBL/GenBank/DDBJ databases">
        <authorList>
            <person name="Devillers Hugo."/>
        </authorList>
    </citation>
    <scope>NUCLEOTIDE SEQUENCE [LARGE SCALE GENOMIC DNA]</scope>
</reference>
<dbReference type="GO" id="GO:0005737">
    <property type="term" value="C:cytoplasm"/>
    <property type="evidence" value="ECO:0007669"/>
    <property type="project" value="InterPro"/>
</dbReference>
<dbReference type="EMBL" id="LT598446">
    <property type="protein sequence ID" value="SCU84621.1"/>
    <property type="molecule type" value="Genomic_DNA"/>
</dbReference>
<dbReference type="InterPro" id="IPR026241">
    <property type="entry name" value="GIP4"/>
</dbReference>
<feature type="region of interest" description="Disordered" evidence="1">
    <location>
        <begin position="606"/>
        <end position="656"/>
    </location>
</feature>
<feature type="compositionally biased region" description="Polar residues" evidence="1">
    <location>
        <begin position="606"/>
        <end position="622"/>
    </location>
</feature>
<dbReference type="Proteomes" id="UP000189911">
    <property type="component" value="Chromosome C"/>
</dbReference>
<feature type="compositionally biased region" description="Low complexity" evidence="1">
    <location>
        <begin position="461"/>
        <end position="479"/>
    </location>
</feature>
<keyword evidence="3" id="KW-1185">Reference proteome</keyword>